<gene>
    <name evidence="1" type="ORF">DAA48_21320</name>
</gene>
<comment type="caution">
    <text evidence="1">The sequence shown here is derived from an EMBL/GenBank/DDBJ whole genome shotgun (WGS) entry which is preliminary data.</text>
</comment>
<sequence length="164" mass="18983">MVLWYDYIIKEKEMDMYHCIKIDEDMFEGVKAELQFFPMSVLEKRIEDQCKRPGYVPVLIKPPYDFEFHNLTVLEYYTLFIEPVVRQCFDGDLEEDALTKMMDVTKGLLITGVKKGRGNIALIAVDEDGKYHITTIFQCFGAIQHSYDAQGISEILAMAMIADM</sequence>
<dbReference type="AlphaFoldDB" id="A0A2T4MWM1"/>
<proteinExistence type="predicted"/>
<reference evidence="1 2" key="1">
    <citation type="submission" date="2018-03" db="EMBL/GenBank/DDBJ databases">
        <title>Aeromonas veronii whole genome sequencing and analysis.</title>
        <authorList>
            <person name="Xie H."/>
            <person name="Liu T."/>
            <person name="Wang K."/>
        </authorList>
    </citation>
    <scope>NUCLEOTIDE SEQUENCE [LARGE SCALE GENOMIC DNA]</scope>
    <source>
        <strain evidence="1 2">XH.VA.1</strain>
    </source>
</reference>
<evidence type="ECO:0000313" key="2">
    <source>
        <dbReference type="Proteomes" id="UP000241986"/>
    </source>
</evidence>
<evidence type="ECO:0000313" key="1">
    <source>
        <dbReference type="EMBL" id="PTH78982.1"/>
    </source>
</evidence>
<protein>
    <submittedName>
        <fullName evidence="1">Uncharacterized protein</fullName>
    </submittedName>
</protein>
<name>A0A2T4MWM1_AERVE</name>
<dbReference type="EMBL" id="PZKL01000045">
    <property type="protein sequence ID" value="PTH78982.1"/>
    <property type="molecule type" value="Genomic_DNA"/>
</dbReference>
<dbReference type="Proteomes" id="UP000241986">
    <property type="component" value="Unassembled WGS sequence"/>
</dbReference>
<organism evidence="1 2">
    <name type="scientific">Aeromonas veronii</name>
    <dbReference type="NCBI Taxonomy" id="654"/>
    <lineage>
        <taxon>Bacteria</taxon>
        <taxon>Pseudomonadati</taxon>
        <taxon>Pseudomonadota</taxon>
        <taxon>Gammaproteobacteria</taxon>
        <taxon>Aeromonadales</taxon>
        <taxon>Aeromonadaceae</taxon>
        <taxon>Aeromonas</taxon>
    </lineage>
</organism>
<accession>A0A2T4MWM1</accession>